<feature type="domain" description="Formyl transferase C-terminal" evidence="7">
    <location>
        <begin position="199"/>
        <end position="298"/>
    </location>
</feature>
<dbReference type="NCBIfam" id="TIGR00460">
    <property type="entry name" value="fmt"/>
    <property type="match status" value="1"/>
</dbReference>
<dbReference type="Pfam" id="PF02911">
    <property type="entry name" value="Formyl_trans_C"/>
    <property type="match status" value="1"/>
</dbReference>
<evidence type="ECO:0000313" key="8">
    <source>
        <dbReference type="EMBL" id="CAA9450123.1"/>
    </source>
</evidence>
<dbReference type="EC" id="2.1.2.9" evidence="2 5"/>
<dbReference type="GO" id="GO:0004479">
    <property type="term" value="F:methionyl-tRNA formyltransferase activity"/>
    <property type="evidence" value="ECO:0007669"/>
    <property type="project" value="UniProtKB-UniRule"/>
</dbReference>
<sequence length="306" mass="32977">MKLAFAGTPVFAATVLRGLLASDHEVGLVISQPSRRRGRGRKLSTTPVAELALATGLPLRQPARIGEVAEEISAYDALVVAAYGQILRPDTLYAAREGSWNVHASLLPAYRGAAPIERAIMAGEKETGVSIMRMDEGLDTGPVALEYRTPIPPEMTGGELTQVLAELGAKAVVEAMSKLEKNSLTLSEQANFNATYAPKVEDEDRVIRWGEAVEKVHDLVRALTPHIGARTFHPEVSGPIKVLRSRIFRDDPPCSSPGVILPAKERILVECGDGILEITKLQMPGGRALAAEDFLRGRRLEGAFSS</sequence>
<dbReference type="Gene3D" id="3.40.50.12230">
    <property type="match status" value="1"/>
</dbReference>
<dbReference type="InterPro" id="IPR011034">
    <property type="entry name" value="Formyl_transferase-like_C_sf"/>
</dbReference>
<evidence type="ECO:0000256" key="1">
    <source>
        <dbReference type="ARBA" id="ARBA00010699"/>
    </source>
</evidence>
<dbReference type="SUPFAM" id="SSF50486">
    <property type="entry name" value="FMT C-terminal domain-like"/>
    <property type="match status" value="1"/>
</dbReference>
<gene>
    <name evidence="5" type="primary">fmt</name>
    <name evidence="8" type="ORF">AVDCRST_MAG78-3313</name>
</gene>
<dbReference type="AlphaFoldDB" id="A0A6J4QNK4"/>
<evidence type="ECO:0000256" key="5">
    <source>
        <dbReference type="HAMAP-Rule" id="MF_00182"/>
    </source>
</evidence>
<evidence type="ECO:0000256" key="3">
    <source>
        <dbReference type="ARBA" id="ARBA00022679"/>
    </source>
</evidence>
<name>A0A6J4QNK4_9ACTN</name>
<dbReference type="InterPro" id="IPR036477">
    <property type="entry name" value="Formyl_transf_N_sf"/>
</dbReference>
<evidence type="ECO:0000256" key="2">
    <source>
        <dbReference type="ARBA" id="ARBA00012261"/>
    </source>
</evidence>
<protein>
    <recommendedName>
        <fullName evidence="2 5">Methionyl-tRNA formyltransferase</fullName>
        <ecNumber evidence="2 5">2.1.2.9</ecNumber>
    </recommendedName>
</protein>
<keyword evidence="3 5" id="KW-0808">Transferase</keyword>
<dbReference type="InterPro" id="IPR005794">
    <property type="entry name" value="Fmt"/>
</dbReference>
<dbReference type="PANTHER" id="PTHR11138">
    <property type="entry name" value="METHIONYL-TRNA FORMYLTRANSFERASE"/>
    <property type="match status" value="1"/>
</dbReference>
<dbReference type="CDD" id="cd08646">
    <property type="entry name" value="FMT_core_Met-tRNA-FMT_N"/>
    <property type="match status" value="1"/>
</dbReference>
<comment type="catalytic activity">
    <reaction evidence="5">
        <text>L-methionyl-tRNA(fMet) + (6R)-10-formyltetrahydrofolate = N-formyl-L-methionyl-tRNA(fMet) + (6S)-5,6,7,8-tetrahydrofolate + H(+)</text>
        <dbReference type="Rhea" id="RHEA:24380"/>
        <dbReference type="Rhea" id="RHEA-COMP:9952"/>
        <dbReference type="Rhea" id="RHEA-COMP:9953"/>
        <dbReference type="ChEBI" id="CHEBI:15378"/>
        <dbReference type="ChEBI" id="CHEBI:57453"/>
        <dbReference type="ChEBI" id="CHEBI:78530"/>
        <dbReference type="ChEBI" id="CHEBI:78844"/>
        <dbReference type="ChEBI" id="CHEBI:195366"/>
        <dbReference type="EC" id="2.1.2.9"/>
    </reaction>
</comment>
<evidence type="ECO:0000259" key="6">
    <source>
        <dbReference type="Pfam" id="PF00551"/>
    </source>
</evidence>
<dbReference type="InterPro" id="IPR005793">
    <property type="entry name" value="Formyl_trans_C"/>
</dbReference>
<evidence type="ECO:0000259" key="7">
    <source>
        <dbReference type="Pfam" id="PF02911"/>
    </source>
</evidence>
<comment type="similarity">
    <text evidence="1 5">Belongs to the Fmt family.</text>
</comment>
<feature type="binding site" evidence="5">
    <location>
        <begin position="105"/>
        <end position="108"/>
    </location>
    <ligand>
        <name>(6S)-5,6,7,8-tetrahydrofolate</name>
        <dbReference type="ChEBI" id="CHEBI:57453"/>
    </ligand>
</feature>
<dbReference type="EMBL" id="CADCVB010000218">
    <property type="protein sequence ID" value="CAA9450123.1"/>
    <property type="molecule type" value="Genomic_DNA"/>
</dbReference>
<keyword evidence="4 5" id="KW-0648">Protein biosynthesis</keyword>
<dbReference type="PROSITE" id="PS00373">
    <property type="entry name" value="GART"/>
    <property type="match status" value="1"/>
</dbReference>
<proteinExistence type="inferred from homology"/>
<comment type="function">
    <text evidence="5">Attaches a formyl group to the free amino group of methionyl-tRNA(fMet). The formyl group appears to play a dual role in the initiator identity of N-formylmethionyl-tRNA by promoting its recognition by IF2 and preventing the misappropriation of this tRNA by the elongation apparatus.</text>
</comment>
<accession>A0A6J4QNK4</accession>
<dbReference type="SUPFAM" id="SSF53328">
    <property type="entry name" value="Formyltransferase"/>
    <property type="match status" value="1"/>
</dbReference>
<dbReference type="InterPro" id="IPR001555">
    <property type="entry name" value="GART_AS"/>
</dbReference>
<dbReference type="Pfam" id="PF00551">
    <property type="entry name" value="Formyl_trans_N"/>
    <property type="match status" value="1"/>
</dbReference>
<dbReference type="InterPro" id="IPR002376">
    <property type="entry name" value="Formyl_transf_N"/>
</dbReference>
<reference evidence="8" key="1">
    <citation type="submission" date="2020-02" db="EMBL/GenBank/DDBJ databases">
        <authorList>
            <person name="Meier V. D."/>
        </authorList>
    </citation>
    <scope>NUCLEOTIDE SEQUENCE</scope>
    <source>
        <strain evidence="8">AVDCRST_MAG78</strain>
    </source>
</reference>
<dbReference type="CDD" id="cd08704">
    <property type="entry name" value="Met_tRNA_FMT_C"/>
    <property type="match status" value="1"/>
</dbReference>
<dbReference type="GO" id="GO:0005829">
    <property type="term" value="C:cytosol"/>
    <property type="evidence" value="ECO:0007669"/>
    <property type="project" value="TreeGrafter"/>
</dbReference>
<dbReference type="InterPro" id="IPR044135">
    <property type="entry name" value="Met-tRNA-FMT_C"/>
</dbReference>
<evidence type="ECO:0000256" key="4">
    <source>
        <dbReference type="ARBA" id="ARBA00022917"/>
    </source>
</evidence>
<feature type="domain" description="Formyl transferase N-terminal" evidence="6">
    <location>
        <begin position="1"/>
        <end position="175"/>
    </location>
</feature>
<dbReference type="HAMAP" id="MF_00182">
    <property type="entry name" value="Formyl_trans"/>
    <property type="match status" value="1"/>
</dbReference>
<dbReference type="PANTHER" id="PTHR11138:SF5">
    <property type="entry name" value="METHIONYL-TRNA FORMYLTRANSFERASE, MITOCHONDRIAL"/>
    <property type="match status" value="1"/>
</dbReference>
<dbReference type="InterPro" id="IPR041711">
    <property type="entry name" value="Met-tRNA-FMT_N"/>
</dbReference>
<organism evidence="8">
    <name type="scientific">uncultured Rubrobacteraceae bacterium</name>
    <dbReference type="NCBI Taxonomy" id="349277"/>
    <lineage>
        <taxon>Bacteria</taxon>
        <taxon>Bacillati</taxon>
        <taxon>Actinomycetota</taxon>
        <taxon>Rubrobacteria</taxon>
        <taxon>Rubrobacterales</taxon>
        <taxon>Rubrobacteraceae</taxon>
        <taxon>environmental samples</taxon>
    </lineage>
</organism>